<feature type="domain" description="IMP dehydrogenase/GMP reductase" evidence="10">
    <location>
        <begin position="12"/>
        <end position="475"/>
    </location>
</feature>
<dbReference type="CDD" id="cd00381">
    <property type="entry name" value="IMPDH"/>
    <property type="match status" value="1"/>
</dbReference>
<dbReference type="Pfam" id="PF00571">
    <property type="entry name" value="CBS"/>
    <property type="match status" value="1"/>
</dbReference>
<evidence type="ECO:0000313" key="13">
    <source>
        <dbReference type="Proteomes" id="UP000199375"/>
    </source>
</evidence>
<keyword evidence="4" id="KW-0677">Repeat</keyword>
<organism evidence="12 13">
    <name type="scientific">Micromonospora haikouensis</name>
    <dbReference type="NCBI Taxonomy" id="686309"/>
    <lineage>
        <taxon>Bacteria</taxon>
        <taxon>Bacillati</taxon>
        <taxon>Actinomycetota</taxon>
        <taxon>Actinomycetes</taxon>
        <taxon>Micromonosporales</taxon>
        <taxon>Micromonosporaceae</taxon>
        <taxon>Micromonospora</taxon>
    </lineage>
</organism>
<protein>
    <recommendedName>
        <fullName evidence="2">GMP reductase</fullName>
        <ecNumber evidence="1">1.7.1.7</ecNumber>
    </recommendedName>
</protein>
<dbReference type="AlphaFoldDB" id="A0A1C4XDC4"/>
<keyword evidence="6" id="KW-0560">Oxidoreductase</keyword>
<evidence type="ECO:0000256" key="7">
    <source>
        <dbReference type="ARBA" id="ARBA00023122"/>
    </source>
</evidence>
<dbReference type="PANTHER" id="PTHR43170">
    <property type="entry name" value="GMP REDUCTASE"/>
    <property type="match status" value="1"/>
</dbReference>
<dbReference type="GO" id="GO:0003920">
    <property type="term" value="F:GMP reductase activity"/>
    <property type="evidence" value="ECO:0007669"/>
    <property type="project" value="UniProtKB-EC"/>
</dbReference>
<evidence type="ECO:0000256" key="8">
    <source>
        <dbReference type="PIRSR" id="PIRSR000130-3"/>
    </source>
</evidence>
<dbReference type="SMART" id="SM01240">
    <property type="entry name" value="IMPDH"/>
    <property type="match status" value="1"/>
</dbReference>
<name>A0A1C4XDC4_9ACTN</name>
<keyword evidence="5" id="KW-0521">NADP</keyword>
<evidence type="ECO:0000256" key="9">
    <source>
        <dbReference type="PIRSR" id="PIRSR000130-4"/>
    </source>
</evidence>
<feature type="binding site" description="in other chain" evidence="9">
    <location>
        <position position="304"/>
    </location>
    <ligand>
        <name>K(+)</name>
        <dbReference type="ChEBI" id="CHEBI:29103"/>
        <note>ligand shared between two tetrameric partners</note>
    </ligand>
</feature>
<keyword evidence="9" id="KW-0630">Potassium</keyword>
<evidence type="ECO:0000256" key="6">
    <source>
        <dbReference type="ARBA" id="ARBA00023002"/>
    </source>
</evidence>
<dbReference type="InterPro" id="IPR005991">
    <property type="entry name" value="GUAB1"/>
</dbReference>
<keyword evidence="7" id="KW-0129">CBS domain</keyword>
<dbReference type="GO" id="GO:0003938">
    <property type="term" value="F:IMP dehydrogenase activity"/>
    <property type="evidence" value="ECO:0007669"/>
    <property type="project" value="InterPro"/>
</dbReference>
<evidence type="ECO:0000256" key="1">
    <source>
        <dbReference type="ARBA" id="ARBA00012678"/>
    </source>
</evidence>
<evidence type="ECO:0000256" key="4">
    <source>
        <dbReference type="ARBA" id="ARBA00022737"/>
    </source>
</evidence>
<evidence type="ECO:0000256" key="2">
    <source>
        <dbReference type="ARBA" id="ARBA00015800"/>
    </source>
</evidence>
<dbReference type="Gene3D" id="3.20.20.70">
    <property type="entry name" value="Aldolase class I"/>
    <property type="match status" value="1"/>
</dbReference>
<feature type="binding site" evidence="8">
    <location>
        <begin position="243"/>
        <end position="245"/>
    </location>
    <ligand>
        <name>NAD(+)</name>
        <dbReference type="ChEBI" id="CHEBI:57540"/>
    </ligand>
</feature>
<dbReference type="GO" id="GO:0006164">
    <property type="term" value="P:purine nucleotide biosynthetic process"/>
    <property type="evidence" value="ECO:0007669"/>
    <property type="project" value="InterPro"/>
</dbReference>
<keyword evidence="8" id="KW-0520">NAD</keyword>
<evidence type="ECO:0000256" key="3">
    <source>
        <dbReference type="ARBA" id="ARBA00022726"/>
    </source>
</evidence>
<dbReference type="NCBIfam" id="NF005869">
    <property type="entry name" value="PRK07807.1"/>
    <property type="match status" value="1"/>
</dbReference>
<dbReference type="EMBL" id="FMCW01000024">
    <property type="protein sequence ID" value="SCF06455.1"/>
    <property type="molecule type" value="Genomic_DNA"/>
</dbReference>
<dbReference type="InterPro" id="IPR050139">
    <property type="entry name" value="GMP_reductase"/>
</dbReference>
<evidence type="ECO:0000256" key="5">
    <source>
        <dbReference type="ARBA" id="ARBA00022857"/>
    </source>
</evidence>
<evidence type="ECO:0000259" key="11">
    <source>
        <dbReference type="Pfam" id="PF00571"/>
    </source>
</evidence>
<proteinExistence type="predicted"/>
<dbReference type="GO" id="GO:0005829">
    <property type="term" value="C:cytosol"/>
    <property type="evidence" value="ECO:0007669"/>
    <property type="project" value="TreeGrafter"/>
</dbReference>
<dbReference type="NCBIfam" id="TIGR01303">
    <property type="entry name" value="IMP_DH_rel_1"/>
    <property type="match status" value="1"/>
</dbReference>
<feature type="binding site" description="in other chain" evidence="9">
    <location>
        <position position="301"/>
    </location>
    <ligand>
        <name>K(+)</name>
        <dbReference type="ChEBI" id="CHEBI:29103"/>
        <note>ligand shared between two tetrameric partners</note>
    </ligand>
</feature>
<dbReference type="InterPro" id="IPR001093">
    <property type="entry name" value="IMP_DH_GMPRt"/>
</dbReference>
<dbReference type="InterPro" id="IPR046342">
    <property type="entry name" value="CBS_dom_sf"/>
</dbReference>
<dbReference type="FunFam" id="3.20.20.70:FF:000424">
    <property type="entry name" value="Inosine-5'-monophosphate dehydrogenase 2"/>
    <property type="match status" value="1"/>
</dbReference>
<feature type="binding site" description="in other chain" evidence="9">
    <location>
        <position position="299"/>
    </location>
    <ligand>
        <name>K(+)</name>
        <dbReference type="ChEBI" id="CHEBI:29103"/>
        <note>ligand shared between two tetrameric partners</note>
    </ligand>
</feature>
<feature type="domain" description="CBS" evidence="11">
    <location>
        <begin position="98"/>
        <end position="140"/>
    </location>
</feature>
<dbReference type="SUPFAM" id="SSF51412">
    <property type="entry name" value="Inosine monophosphate dehydrogenase (IMPDH)"/>
    <property type="match status" value="1"/>
</dbReference>
<dbReference type="Pfam" id="PF00478">
    <property type="entry name" value="IMPDH"/>
    <property type="match status" value="1"/>
</dbReference>
<reference evidence="12 13" key="1">
    <citation type="submission" date="2016-06" db="EMBL/GenBank/DDBJ databases">
        <authorList>
            <person name="Kjaerup R.B."/>
            <person name="Dalgaard T.S."/>
            <person name="Juul-Madsen H.R."/>
        </authorList>
    </citation>
    <scope>NUCLEOTIDE SEQUENCE [LARGE SCALE GENOMIC DNA]</scope>
    <source>
        <strain evidence="12 13">DSM 45626</strain>
    </source>
</reference>
<dbReference type="InterPro" id="IPR000644">
    <property type="entry name" value="CBS_dom"/>
</dbReference>
<dbReference type="InterPro" id="IPR005990">
    <property type="entry name" value="IMP_DH"/>
</dbReference>
<evidence type="ECO:0000313" key="12">
    <source>
        <dbReference type="EMBL" id="SCF06455.1"/>
    </source>
</evidence>
<sequence>MDQQRFLPDRELTFADAFIMPARSAVHSRHSVDLRTDDGTGTHVPIVAANMNAVSGRRMAETLARRGALAILPQDLPDEAVCDAIRWVKSRHVRFDTPVTVPPDRPASAIAAHMDLRAHQAVVVVEGNRAVGVVTAAALAAADPRHTAEQIMSAPLLQTEDIDPARALTALDEADAELAVIVDTAGALAGVLTARQALRSMLYQPALDRQGRLRVGAALGLNGDPGLRTKRLIDAGADVLVLDTAHGHQERMIEAVSAVREMLSQLAPEVVLVAGNVVTAEGVRDLVQAGADIVKVGIGPGAMCTTRMMTGVGRPQFSAVLECARAAREISAHVWSDGGCRHPRDVALAIAAGASNVMIGSMFAATHESPGQLRRDAAGRGFKENFGMASRRAAANRFATLLPAERARRLVFEEGVSDAKAYLRPDRPGAEDVLDEITAGLRSTLSYVGARSLPEYRARVDVRVQTSAGYLEGRPLESDPAATTMPIR</sequence>
<dbReference type="GO" id="GO:0006166">
    <property type="term" value="P:purine ribonucleoside salvage"/>
    <property type="evidence" value="ECO:0007669"/>
    <property type="project" value="UniProtKB-KW"/>
</dbReference>
<feature type="binding site" evidence="8">
    <location>
        <begin position="297"/>
        <end position="299"/>
    </location>
    <ligand>
        <name>NAD(+)</name>
        <dbReference type="ChEBI" id="CHEBI:57540"/>
    </ligand>
</feature>
<accession>A0A1C4XDC4</accession>
<dbReference type="PANTHER" id="PTHR43170:SF5">
    <property type="entry name" value="GMP REDUCTASE"/>
    <property type="match status" value="1"/>
</dbReference>
<dbReference type="RefSeq" id="WP_091283546.1">
    <property type="nucleotide sequence ID" value="NZ_FMCW01000024.1"/>
</dbReference>
<keyword evidence="3" id="KW-0660">Purine salvage</keyword>
<dbReference type="PIRSF" id="PIRSF000130">
    <property type="entry name" value="IMPDH"/>
    <property type="match status" value="1"/>
</dbReference>
<dbReference type="EC" id="1.7.1.7" evidence="1"/>
<evidence type="ECO:0000259" key="10">
    <source>
        <dbReference type="Pfam" id="PF00478"/>
    </source>
</evidence>
<dbReference type="Proteomes" id="UP000199375">
    <property type="component" value="Unassembled WGS sequence"/>
</dbReference>
<dbReference type="SUPFAM" id="SSF54631">
    <property type="entry name" value="CBS-domain pair"/>
    <property type="match status" value="1"/>
</dbReference>
<gene>
    <name evidence="12" type="ORF">GA0070558_12447</name>
</gene>
<dbReference type="InterPro" id="IPR013785">
    <property type="entry name" value="Aldolase_TIM"/>
</dbReference>